<dbReference type="HOGENOM" id="CLU_1179494_0_0_5"/>
<feature type="transmembrane region" description="Helical" evidence="1">
    <location>
        <begin position="122"/>
        <end position="147"/>
    </location>
</feature>
<dbReference type="EMBL" id="CP004372">
    <property type="protein sequence ID" value="AHM04524.1"/>
    <property type="molecule type" value="Genomic_DNA"/>
</dbReference>
<feature type="transmembrane region" description="Helical" evidence="1">
    <location>
        <begin position="78"/>
        <end position="102"/>
    </location>
</feature>
<protein>
    <submittedName>
        <fullName evidence="2">Uncharacterized protein</fullName>
    </submittedName>
</protein>
<name>W8RTI2_9RHOB</name>
<dbReference type="Proteomes" id="UP000019593">
    <property type="component" value="Chromosome"/>
</dbReference>
<organism evidence="2 3">
    <name type="scientific">Roseicyclus elongatus DSM 19469</name>
    <dbReference type="NCBI Taxonomy" id="1294273"/>
    <lineage>
        <taxon>Bacteria</taxon>
        <taxon>Pseudomonadati</taxon>
        <taxon>Pseudomonadota</taxon>
        <taxon>Alphaproteobacteria</taxon>
        <taxon>Rhodobacterales</taxon>
        <taxon>Roseobacteraceae</taxon>
        <taxon>Roseicyclus</taxon>
    </lineage>
</organism>
<evidence type="ECO:0000256" key="1">
    <source>
        <dbReference type="SAM" id="Phobius"/>
    </source>
</evidence>
<gene>
    <name evidence="2" type="ORF">roselon_02181</name>
</gene>
<dbReference type="AlphaFoldDB" id="W8RTI2"/>
<dbReference type="SUPFAM" id="SSF82866">
    <property type="entry name" value="Multidrug efflux transporter AcrB transmembrane domain"/>
    <property type="match status" value="1"/>
</dbReference>
<dbReference type="KEGG" id="red:roselon_02181"/>
<sequence length="235" mass="24977">MGRGCGSCAISRPLALQILSDDLITVIPDRSVWQSQRSDARARARAGADPKPELSLVGLFRSWRAAVLCPLPPNLGRIWSLALIAGLGIPMTAFVAIMPTALTTAMAFRSLLIVGSASLSELTVLGATGLFLTPFAVVLAVPVAVMLPLRAGHLRAGLVRFSWISRAAVAALRHRIAIDPTIAFGIAVDDTIHLANRLRLDQGARHRPRWPDVARAPQATIPPVVTTSLIVSVLA</sequence>
<keyword evidence="1" id="KW-1133">Transmembrane helix</keyword>
<keyword evidence="3" id="KW-1185">Reference proteome</keyword>
<dbReference type="Gene3D" id="1.20.1640.10">
    <property type="entry name" value="Multidrug efflux transporter AcrB transmembrane domain"/>
    <property type="match status" value="1"/>
</dbReference>
<reference evidence="2 3" key="1">
    <citation type="submission" date="2013-03" db="EMBL/GenBank/DDBJ databases">
        <authorList>
            <person name="Fiebig A."/>
            <person name="Goeker M."/>
            <person name="Klenk H.-P.P."/>
        </authorList>
    </citation>
    <scope>NUCLEOTIDE SEQUENCE [LARGE SCALE GENOMIC DNA]</scope>
    <source>
        <strain evidence="3">DSM 19469</strain>
    </source>
</reference>
<evidence type="ECO:0000313" key="3">
    <source>
        <dbReference type="Proteomes" id="UP000019593"/>
    </source>
</evidence>
<proteinExistence type="predicted"/>
<accession>W8RTI2</accession>
<keyword evidence="1" id="KW-0812">Transmembrane</keyword>
<keyword evidence="1" id="KW-0472">Membrane</keyword>
<evidence type="ECO:0000313" key="2">
    <source>
        <dbReference type="EMBL" id="AHM04524.1"/>
    </source>
</evidence>